<dbReference type="Pfam" id="PF12728">
    <property type="entry name" value="HTH_17"/>
    <property type="match status" value="1"/>
</dbReference>
<dbReference type="RefSeq" id="WP_373871652.1">
    <property type="nucleotide sequence ID" value="NZ_BQKC01000001.1"/>
</dbReference>
<keyword evidence="3" id="KW-1185">Reference proteome</keyword>
<proteinExistence type="predicted"/>
<reference evidence="2" key="1">
    <citation type="journal article" date="2022" name="Int. J. Syst. Evol. Microbiol.">
        <title>Granulimonas faecalis gen. nov., sp. nov., and Leptogranulimonas caecicola gen. nov., sp. nov., novel lactate-producing Atopobiaceae bacteria isolated from mouse intestines, and an emended description of the family Atopobiaceae.</title>
        <authorList>
            <person name="Morinaga K."/>
            <person name="Kusada H."/>
            <person name="Sakamoto S."/>
            <person name="Murakami T."/>
            <person name="Toyoda A."/>
            <person name="Mori H."/>
            <person name="Meng X.Y."/>
            <person name="Takashino M."/>
            <person name="Murotomi K."/>
            <person name="Tamaki H."/>
        </authorList>
    </citation>
    <scope>NUCLEOTIDE SEQUENCE</scope>
    <source>
        <strain evidence="2">OPF53</strain>
    </source>
</reference>
<dbReference type="EMBL" id="BQKC01000001">
    <property type="protein sequence ID" value="GJM55642.1"/>
    <property type="molecule type" value="Genomic_DNA"/>
</dbReference>
<dbReference type="Proteomes" id="UP001055025">
    <property type="component" value="Unassembled WGS sequence"/>
</dbReference>
<accession>A0AAV5B288</accession>
<gene>
    <name evidence="2" type="ORF">ATOP_12970</name>
</gene>
<evidence type="ECO:0000313" key="2">
    <source>
        <dbReference type="EMBL" id="GJM55642.1"/>
    </source>
</evidence>
<protein>
    <recommendedName>
        <fullName evidence="1">Helix-turn-helix domain-containing protein</fullName>
    </recommendedName>
</protein>
<name>A0AAV5B288_9ACTN</name>
<evidence type="ECO:0000313" key="3">
    <source>
        <dbReference type="Proteomes" id="UP001055025"/>
    </source>
</evidence>
<dbReference type="InterPro" id="IPR041657">
    <property type="entry name" value="HTH_17"/>
</dbReference>
<feature type="domain" description="Helix-turn-helix" evidence="1">
    <location>
        <begin position="13"/>
        <end position="75"/>
    </location>
</feature>
<dbReference type="AlphaFoldDB" id="A0AAV5B288"/>
<organism evidence="2 3">
    <name type="scientific">Granulimonas faecalis</name>
    <dbReference type="NCBI Taxonomy" id="2894155"/>
    <lineage>
        <taxon>Bacteria</taxon>
        <taxon>Bacillati</taxon>
        <taxon>Actinomycetota</taxon>
        <taxon>Coriobacteriia</taxon>
        <taxon>Coriobacteriales</taxon>
        <taxon>Kribbibacteriaceae</taxon>
        <taxon>Granulimonas</taxon>
    </lineage>
</organism>
<comment type="caution">
    <text evidence="2">The sequence shown here is derived from an EMBL/GenBank/DDBJ whole genome shotgun (WGS) entry which is preliminary data.</text>
</comment>
<evidence type="ECO:0000259" key="1">
    <source>
        <dbReference type="Pfam" id="PF12728"/>
    </source>
</evidence>
<sequence length="83" mass="9060">MGSAKLPPLRRTWLNVTEAARCLRTNEANVALLISRGDIPASMPVSEAVDPTKHVANSARRLVHVDDLDAWLRSHPATPRVVA</sequence>